<gene>
    <name evidence="1" type="ORF">AAK873_12765</name>
</gene>
<evidence type="ECO:0000313" key="2">
    <source>
        <dbReference type="Proteomes" id="UP001565200"/>
    </source>
</evidence>
<accession>A0ABV4D084</accession>
<protein>
    <recommendedName>
        <fullName evidence="3">CHAT domain-containing protein</fullName>
    </recommendedName>
</protein>
<organism evidence="1 2">
    <name type="scientific">Heminiphilus faecis</name>
    <dbReference type="NCBI Taxonomy" id="2601703"/>
    <lineage>
        <taxon>Bacteria</taxon>
        <taxon>Pseudomonadati</taxon>
        <taxon>Bacteroidota</taxon>
        <taxon>Bacteroidia</taxon>
        <taxon>Bacteroidales</taxon>
        <taxon>Muribaculaceae</taxon>
        <taxon>Heminiphilus</taxon>
    </lineage>
</organism>
<reference evidence="1 2" key="1">
    <citation type="submission" date="2024-03" db="EMBL/GenBank/DDBJ databases">
        <title>Mouse gut bacterial collection (mGBC) of GemPharmatech.</title>
        <authorList>
            <person name="He Y."/>
            <person name="Dong L."/>
            <person name="Wu D."/>
            <person name="Gao X."/>
            <person name="Lin Z."/>
        </authorList>
    </citation>
    <scope>NUCLEOTIDE SEQUENCE [LARGE SCALE GENOMIC DNA]</scope>
    <source>
        <strain evidence="1 2">54-13</strain>
    </source>
</reference>
<keyword evidence="2" id="KW-1185">Reference proteome</keyword>
<proteinExistence type="predicted"/>
<dbReference type="Proteomes" id="UP001565200">
    <property type="component" value="Unassembled WGS sequence"/>
</dbReference>
<sequence length="837" mass="96697">MNIKDIKSIIDSCIGQDIHIVETHIKDLFDKLIPQILQDYEQSREVVQYTVSELERVHYPATYIMMAHVLNQVQDLSKKFIRSSDETNEYIDIEWTDGDIKNILDIILPHYKGTFHITIPNMIAADAITFNQRRQLASFIIDSIQYYGVDTQWKKENIEAHQLYLALLYAICKKDNQMKYLFYFANNLIDKLATTQEAQNTRDMAETILVIGHQEGMQLEAYLCASRAYTILNNPTAGLLYLEIALKRLGDPSVSITYKISFEILWQVLKVARGINFYNTKLLNSVVVIFDTMNPLPYDINAFYHTYLSLVFYDKQIKVLEDIADFLDENREIIYKHLDHAAMPWLSLIFMVKLNFPKANLSRLNPYINAFRGVVNPERNALMLDIFDSKNENLHLRELMVRLESTRNILDYSHDNHIAMILAKMLISKSVLERNPGNFLLSMHLRADYTFVKPENIQSGRFKTSEFKDVNGNDYSLPIEDPELLDVLMQQEQTDEVIWIGKGIDSLYYMSLLENNFSFGELNNLSQINTSDLQRNIIRHLHYVPDIKKSNEPIYIKSPYELEQEAEELKHKLSKCQIIVSDRAERLLLVKDMDIAGVPHHLLTDAQRNEFIGSLLPTCNIISTEVLIKTNFANPLQKYPSCKFWSPLNCNEFTFEALKSKLEDAFEKYHVTCNEQNIPFSPLDAEINIACAHGGADISNTQWFYADDIPIVDTAKIIGKGKLLILFVCHSGSITRPEYDNAMHTLIKRYIRLGYSSIIAPMWSLNTEILPLWLTTFMGEVWNGRFVIDALFSANMTIRQEFTSPEVYACLHLFGNPFLQIAERPILEIDEITTSIK</sequence>
<comment type="caution">
    <text evidence="1">The sequence shown here is derived from an EMBL/GenBank/DDBJ whole genome shotgun (WGS) entry which is preliminary data.</text>
</comment>
<dbReference type="RefSeq" id="WP_369863928.1">
    <property type="nucleotide sequence ID" value="NZ_JBCLPP010000050.1"/>
</dbReference>
<dbReference type="EMBL" id="JBCLPP010000050">
    <property type="protein sequence ID" value="MEY8246481.1"/>
    <property type="molecule type" value="Genomic_DNA"/>
</dbReference>
<evidence type="ECO:0000313" key="1">
    <source>
        <dbReference type="EMBL" id="MEY8246481.1"/>
    </source>
</evidence>
<name>A0ABV4D084_9BACT</name>
<evidence type="ECO:0008006" key="3">
    <source>
        <dbReference type="Google" id="ProtNLM"/>
    </source>
</evidence>